<feature type="signal peptide" evidence="1">
    <location>
        <begin position="1"/>
        <end position="24"/>
    </location>
</feature>
<proteinExistence type="predicted"/>
<evidence type="ECO:0000313" key="3">
    <source>
        <dbReference type="Proteomes" id="UP001066276"/>
    </source>
</evidence>
<dbReference type="Proteomes" id="UP001066276">
    <property type="component" value="Chromosome 3_2"/>
</dbReference>
<protein>
    <submittedName>
        <fullName evidence="2">Uncharacterized protein</fullName>
    </submittedName>
</protein>
<evidence type="ECO:0000256" key="1">
    <source>
        <dbReference type="SAM" id="SignalP"/>
    </source>
</evidence>
<gene>
    <name evidence="2" type="ORF">NDU88_005724</name>
</gene>
<reference evidence="2" key="1">
    <citation type="journal article" date="2022" name="bioRxiv">
        <title>Sequencing and chromosome-scale assembly of the giantPleurodeles waltlgenome.</title>
        <authorList>
            <person name="Brown T."/>
            <person name="Elewa A."/>
            <person name="Iarovenko S."/>
            <person name="Subramanian E."/>
            <person name="Araus A.J."/>
            <person name="Petzold A."/>
            <person name="Susuki M."/>
            <person name="Suzuki K.-i.T."/>
            <person name="Hayashi T."/>
            <person name="Toyoda A."/>
            <person name="Oliveira C."/>
            <person name="Osipova E."/>
            <person name="Leigh N.D."/>
            <person name="Simon A."/>
            <person name="Yun M.H."/>
        </authorList>
    </citation>
    <scope>NUCLEOTIDE SEQUENCE</scope>
    <source>
        <strain evidence="2">20211129_DDA</strain>
        <tissue evidence="2">Liver</tissue>
    </source>
</reference>
<keyword evidence="1" id="KW-0732">Signal</keyword>
<name>A0AAV7TXZ5_PLEWA</name>
<feature type="chain" id="PRO_5043574711" evidence="1">
    <location>
        <begin position="25"/>
        <end position="133"/>
    </location>
</feature>
<comment type="caution">
    <text evidence="2">The sequence shown here is derived from an EMBL/GenBank/DDBJ whole genome shotgun (WGS) entry which is preliminary data.</text>
</comment>
<dbReference type="AlphaFoldDB" id="A0AAV7TXZ5"/>
<dbReference type="EMBL" id="JANPWB010000006">
    <property type="protein sequence ID" value="KAJ1180503.1"/>
    <property type="molecule type" value="Genomic_DNA"/>
</dbReference>
<organism evidence="2 3">
    <name type="scientific">Pleurodeles waltl</name>
    <name type="common">Iberian ribbed newt</name>
    <dbReference type="NCBI Taxonomy" id="8319"/>
    <lineage>
        <taxon>Eukaryota</taxon>
        <taxon>Metazoa</taxon>
        <taxon>Chordata</taxon>
        <taxon>Craniata</taxon>
        <taxon>Vertebrata</taxon>
        <taxon>Euteleostomi</taxon>
        <taxon>Amphibia</taxon>
        <taxon>Batrachia</taxon>
        <taxon>Caudata</taxon>
        <taxon>Salamandroidea</taxon>
        <taxon>Salamandridae</taxon>
        <taxon>Pleurodelinae</taxon>
        <taxon>Pleurodeles</taxon>
    </lineage>
</organism>
<accession>A0AAV7TXZ5</accession>
<sequence>MLWSCPSLCAYWTAVVACLSECTARRVPFTWEAYMLGLFPRGKEHRAALRFTDLGLITAKRLVTLRWKSYDPPSIQAWRCSFEVWAGAEGAALKREEVLGLRQFPLSASLEELMSRLGSISGSPEAEGSAQYG</sequence>
<evidence type="ECO:0000313" key="2">
    <source>
        <dbReference type="EMBL" id="KAJ1180503.1"/>
    </source>
</evidence>
<keyword evidence="3" id="KW-1185">Reference proteome</keyword>